<keyword evidence="1" id="KW-0430">Lectin</keyword>
<feature type="domain" description="Jacalin-type lectin" evidence="2">
    <location>
        <begin position="178"/>
        <end position="339"/>
    </location>
</feature>
<dbReference type="Pfam" id="PF01419">
    <property type="entry name" value="Jacalin"/>
    <property type="match status" value="1"/>
</dbReference>
<dbReference type="OrthoDB" id="630385at2759"/>
<organism evidence="3 4">
    <name type="scientific">Eragrostis curvula</name>
    <name type="common">weeping love grass</name>
    <dbReference type="NCBI Taxonomy" id="38414"/>
    <lineage>
        <taxon>Eukaryota</taxon>
        <taxon>Viridiplantae</taxon>
        <taxon>Streptophyta</taxon>
        <taxon>Embryophyta</taxon>
        <taxon>Tracheophyta</taxon>
        <taxon>Spermatophyta</taxon>
        <taxon>Magnoliopsida</taxon>
        <taxon>Liliopsida</taxon>
        <taxon>Poales</taxon>
        <taxon>Poaceae</taxon>
        <taxon>PACMAD clade</taxon>
        <taxon>Chloridoideae</taxon>
        <taxon>Eragrostideae</taxon>
        <taxon>Eragrostidinae</taxon>
        <taxon>Eragrostis</taxon>
    </lineage>
</organism>
<dbReference type="Proteomes" id="UP000324897">
    <property type="component" value="Chromosome 6"/>
</dbReference>
<dbReference type="GO" id="GO:0030246">
    <property type="term" value="F:carbohydrate binding"/>
    <property type="evidence" value="ECO:0007669"/>
    <property type="project" value="UniProtKB-KW"/>
</dbReference>
<dbReference type="AlphaFoldDB" id="A0A5J9WS17"/>
<evidence type="ECO:0000313" key="3">
    <source>
        <dbReference type="EMBL" id="TVU50655.1"/>
    </source>
</evidence>
<dbReference type="InterPro" id="IPR001229">
    <property type="entry name" value="Jacalin-like_lectin_dom"/>
</dbReference>
<protein>
    <recommendedName>
        <fullName evidence="2">Jacalin-type lectin domain-containing protein</fullName>
    </recommendedName>
</protein>
<gene>
    <name evidence="3" type="ORF">EJB05_02034</name>
</gene>
<dbReference type="EMBL" id="RWGY01000002">
    <property type="protein sequence ID" value="TVU50655.1"/>
    <property type="molecule type" value="Genomic_DNA"/>
</dbReference>
<dbReference type="SMART" id="SM00915">
    <property type="entry name" value="Jacalin"/>
    <property type="match status" value="1"/>
</dbReference>
<feature type="non-terminal residue" evidence="3">
    <location>
        <position position="1"/>
    </location>
</feature>
<dbReference type="PROSITE" id="PS51752">
    <property type="entry name" value="JACALIN_LECTIN"/>
    <property type="match status" value="1"/>
</dbReference>
<dbReference type="Gramene" id="TVU50655">
    <property type="protein sequence ID" value="TVU50655"/>
    <property type="gene ID" value="EJB05_02034"/>
</dbReference>
<dbReference type="CDD" id="cd09612">
    <property type="entry name" value="Jacalin"/>
    <property type="match status" value="1"/>
</dbReference>
<evidence type="ECO:0000313" key="4">
    <source>
        <dbReference type="Proteomes" id="UP000324897"/>
    </source>
</evidence>
<name>A0A5J9WS17_9POAL</name>
<dbReference type="InterPro" id="IPR033734">
    <property type="entry name" value="Jacalin-like_lectin_dom_plant"/>
</dbReference>
<reference evidence="3 4" key="1">
    <citation type="journal article" date="2019" name="Sci. Rep.">
        <title>A high-quality genome of Eragrostis curvula grass provides insights into Poaceae evolution and supports new strategies to enhance forage quality.</title>
        <authorList>
            <person name="Carballo J."/>
            <person name="Santos B.A.C.M."/>
            <person name="Zappacosta D."/>
            <person name="Garbus I."/>
            <person name="Selva J.P."/>
            <person name="Gallo C.A."/>
            <person name="Diaz A."/>
            <person name="Albertini E."/>
            <person name="Caccamo M."/>
            <person name="Echenique V."/>
        </authorList>
    </citation>
    <scope>NUCLEOTIDE SEQUENCE [LARGE SCALE GENOMIC DNA]</scope>
    <source>
        <strain evidence="4">cv. Victoria</strain>
        <tissue evidence="3">Leaf</tissue>
    </source>
</reference>
<accession>A0A5J9WS17</accession>
<dbReference type="SUPFAM" id="SSF51101">
    <property type="entry name" value="Mannose-binding lectins"/>
    <property type="match status" value="1"/>
</dbReference>
<keyword evidence="4" id="KW-1185">Reference proteome</keyword>
<dbReference type="InterPro" id="IPR036404">
    <property type="entry name" value="Jacalin-like_lectin_dom_sf"/>
</dbReference>
<evidence type="ECO:0000259" key="2">
    <source>
        <dbReference type="PROSITE" id="PS51752"/>
    </source>
</evidence>
<comment type="caution">
    <text evidence="3">The sequence shown here is derived from an EMBL/GenBank/DDBJ whole genome shotgun (WGS) entry which is preliminary data.</text>
</comment>
<dbReference type="Gene3D" id="2.100.10.30">
    <property type="entry name" value="Jacalin-like lectin domain"/>
    <property type="match status" value="1"/>
</dbReference>
<dbReference type="PANTHER" id="PTHR46506">
    <property type="entry name" value="OS05G0143600 PROTEIN"/>
    <property type="match status" value="1"/>
</dbReference>
<sequence>MARLSGAAVLLLVVVPLCMYTCALFVGIQLGQALERRPDSISIRGVVDYFSKVIDRSSGELWDVERRGRDLVDHGRVLEFAQPVPRSRRVGRPTQPKRTYIRPVVDQESSATKGLQSIEGRSGNLGGDGGLFFVPSSRRDGSVETKYIQYNQRPVVDLESSATKIRSHTRNDTAPRGVISVGPWGGSGGQPFYMHGRGRSPPQVLSIVLYHSAGAIHSLACEYSAAGDEWVQWIRAGPWGLPHSFGSRAVRAVINLSAGEHLTAMEGSVGRFGNVRDVVITSLTFRSSIGRTYGPFGGDKEGSSGSTRFSIPVAAGGCIAGFWGRSGWLLDAVGVYISPCPSPSGAQRQGW</sequence>
<evidence type="ECO:0000256" key="1">
    <source>
        <dbReference type="ARBA" id="ARBA00022734"/>
    </source>
</evidence>
<proteinExistence type="predicted"/>